<evidence type="ECO:0000256" key="9">
    <source>
        <dbReference type="ARBA" id="ARBA00022822"/>
    </source>
</evidence>
<accession>A0ABU4QFY5</accession>
<dbReference type="InterPro" id="IPR001468">
    <property type="entry name" value="Indole-3-GlycerolPSynthase_CS"/>
</dbReference>
<dbReference type="Pfam" id="PF00697">
    <property type="entry name" value="PRAI"/>
    <property type="match status" value="1"/>
</dbReference>
<protein>
    <recommendedName>
        <fullName evidence="15 16">Multifunctional fusion protein</fullName>
    </recommendedName>
    <domain>
        <recommendedName>
            <fullName evidence="15">Indole-3-glycerol phosphate synthase</fullName>
            <shortName evidence="15">IGPS</shortName>
            <ecNumber evidence="15">4.1.1.48</ecNumber>
        </recommendedName>
    </domain>
    <domain>
        <recommendedName>
            <fullName evidence="16">N-(5'-phosphoribosyl)anthranilate isomerase</fullName>
            <shortName evidence="16">PRAI</shortName>
            <ecNumber evidence="16">5.3.1.24</ecNumber>
        </recommendedName>
    </domain>
</protein>
<keyword evidence="11 16" id="KW-0413">Isomerase</keyword>
<comment type="caution">
    <text evidence="19">The sequence shown here is derived from an EMBL/GenBank/DDBJ whole genome shotgun (WGS) entry which is preliminary data.</text>
</comment>
<dbReference type="RefSeq" id="WP_319619878.1">
    <property type="nucleotide sequence ID" value="NZ_JAVMLA010000025.1"/>
</dbReference>
<dbReference type="GO" id="GO:0004425">
    <property type="term" value="F:indole-3-glycerol-phosphate synthase activity"/>
    <property type="evidence" value="ECO:0007669"/>
    <property type="project" value="UniProtKB-EC"/>
</dbReference>
<evidence type="ECO:0000256" key="6">
    <source>
        <dbReference type="ARBA" id="ARBA00009847"/>
    </source>
</evidence>
<comment type="function">
    <text evidence="14">Bifunctional enzyme that catalyzes two sequential steps of tryptophan biosynthetic pathway. The first reaction is catalyzed by the isomerase, coded by the TrpF domain; the second reaction is catalyzed by the synthase, coded by the TrpC domain.</text>
</comment>
<comment type="pathway">
    <text evidence="4 15">Amino-acid biosynthesis; L-tryptophan biosynthesis; L-tryptophan from chorismate: step 4/5.</text>
</comment>
<dbReference type="PROSITE" id="PS00614">
    <property type="entry name" value="IGPS"/>
    <property type="match status" value="1"/>
</dbReference>
<evidence type="ECO:0000256" key="14">
    <source>
        <dbReference type="ARBA" id="ARBA00025592"/>
    </source>
</evidence>
<keyword evidence="13" id="KW-0511">Multifunctional enzyme</keyword>
<reference evidence="19 20" key="1">
    <citation type="submission" date="2023-11" db="EMBL/GenBank/DDBJ databases">
        <title>MicrobeMod: A computational toolkit for identifying prokaryotic methylation and restriction-modification with nanopore sequencing.</title>
        <authorList>
            <person name="Crits-Christoph A."/>
            <person name="Kang S.C."/>
            <person name="Lee H."/>
            <person name="Ostrov N."/>
        </authorList>
    </citation>
    <scope>NUCLEOTIDE SEQUENCE [LARGE SCALE GENOMIC DNA]</scope>
    <source>
        <strain evidence="19 20">ATCC BAA-2732</strain>
    </source>
</reference>
<organism evidence="19 20">
    <name type="scientific">Shewanella indica</name>
    <dbReference type="NCBI Taxonomy" id="768528"/>
    <lineage>
        <taxon>Bacteria</taxon>
        <taxon>Pseudomonadati</taxon>
        <taxon>Pseudomonadota</taxon>
        <taxon>Gammaproteobacteria</taxon>
        <taxon>Alteromonadales</taxon>
        <taxon>Shewanellaceae</taxon>
        <taxon>Shewanella</taxon>
    </lineage>
</organism>
<dbReference type="CDD" id="cd00331">
    <property type="entry name" value="IGPS"/>
    <property type="match status" value="1"/>
</dbReference>
<dbReference type="SUPFAM" id="SSF51366">
    <property type="entry name" value="Ribulose-phoshate binding barrel"/>
    <property type="match status" value="2"/>
</dbReference>
<dbReference type="Gene3D" id="3.20.20.70">
    <property type="entry name" value="Aldolase class I"/>
    <property type="match status" value="2"/>
</dbReference>
<sequence>MSNVLERIVATKQQHIEALKLRFPEGNLTPKTSDRSLYQALSAKGAGFILECKKASPSKGLIRKDFDPVAIADVYSRYASAVSVLTDEAFFQGDFRYLPKVRARIKQPVLCKDFFVSPYQVKLAAHQGADAILLMLSVLSDEQYRLLASEAEQYALDTLTEVSNEEELKRALALGAPIIGINNRNLRDLSTDLAMTEYLAPKIPEGTLIISESGIYSREDVRRLSPLVNGFLVGSSLMAEADLDLTCRRLIYGNNKVCGLIREQDLLDAAKSGAVYGGLIFAAKSPRCVSRAHAAELCRYNAEQPRKLAMVGVFVNESPAKMAELANELKLSALQLHGSESSEDIAKLKQLLEQNGHQAEIWKAVPVNVDGGELPALPEGADRYLYDSKSGDNFGGTGKHFDWQQRLAQRERAMLAGGLGPENAALAATQGFFGLDFNSGVESTPGIKDRAALQAVFKQLKA</sequence>
<dbReference type="Pfam" id="PF00218">
    <property type="entry name" value="IGPS"/>
    <property type="match status" value="1"/>
</dbReference>
<dbReference type="InterPro" id="IPR045186">
    <property type="entry name" value="Indole-3-glycerol_P_synth"/>
</dbReference>
<evidence type="ECO:0000256" key="12">
    <source>
        <dbReference type="ARBA" id="ARBA00023239"/>
    </source>
</evidence>
<evidence type="ECO:0000259" key="17">
    <source>
        <dbReference type="Pfam" id="PF00218"/>
    </source>
</evidence>
<dbReference type="HAMAP" id="MF_00135">
    <property type="entry name" value="PRAI"/>
    <property type="match status" value="1"/>
</dbReference>
<dbReference type="InterPro" id="IPR013798">
    <property type="entry name" value="Indole-3-glycerol_P_synth_dom"/>
</dbReference>
<dbReference type="EC" id="5.3.1.24" evidence="16"/>
<evidence type="ECO:0000256" key="4">
    <source>
        <dbReference type="ARBA" id="ARBA00004696"/>
    </source>
</evidence>
<evidence type="ECO:0000256" key="7">
    <source>
        <dbReference type="ARBA" id="ARBA00022605"/>
    </source>
</evidence>
<proteinExistence type="inferred from homology"/>
<comment type="pathway">
    <text evidence="3 16">Amino-acid biosynthesis; L-tryptophan biosynthesis; L-tryptophan from chorismate: step 3/5.</text>
</comment>
<evidence type="ECO:0000256" key="10">
    <source>
        <dbReference type="ARBA" id="ARBA00023141"/>
    </source>
</evidence>
<comment type="similarity">
    <text evidence="6">In the C-terminal section; belongs to the TrpF family.</text>
</comment>
<feature type="domain" description="Indole-3-glycerol phosphate synthase" evidence="17">
    <location>
        <begin position="5"/>
        <end position="250"/>
    </location>
</feature>
<evidence type="ECO:0000256" key="1">
    <source>
        <dbReference type="ARBA" id="ARBA00001164"/>
    </source>
</evidence>
<dbReference type="EC" id="4.1.1.48" evidence="15"/>
<feature type="domain" description="N-(5'phosphoribosyl) anthranilate isomerase (PRAI)" evidence="18">
    <location>
        <begin position="255"/>
        <end position="458"/>
    </location>
</feature>
<dbReference type="EMBL" id="JAWXXR010000001">
    <property type="protein sequence ID" value="MDX6018344.1"/>
    <property type="molecule type" value="Genomic_DNA"/>
</dbReference>
<evidence type="ECO:0000256" key="3">
    <source>
        <dbReference type="ARBA" id="ARBA00004664"/>
    </source>
</evidence>
<dbReference type="GeneID" id="88625616"/>
<keyword evidence="12 15" id="KW-0456">Lyase</keyword>
<evidence type="ECO:0000313" key="20">
    <source>
        <dbReference type="Proteomes" id="UP001272773"/>
    </source>
</evidence>
<evidence type="ECO:0000256" key="16">
    <source>
        <dbReference type="HAMAP-Rule" id="MF_00135"/>
    </source>
</evidence>
<dbReference type="PANTHER" id="PTHR22854">
    <property type="entry name" value="TRYPTOPHAN BIOSYNTHESIS PROTEIN"/>
    <property type="match status" value="1"/>
</dbReference>
<dbReference type="NCBIfam" id="NF006945">
    <property type="entry name" value="PRK09427.1"/>
    <property type="match status" value="1"/>
</dbReference>
<comment type="catalytic activity">
    <reaction evidence="1 16">
        <text>N-(5-phospho-beta-D-ribosyl)anthranilate = 1-(2-carboxyphenylamino)-1-deoxy-D-ribulose 5-phosphate</text>
        <dbReference type="Rhea" id="RHEA:21540"/>
        <dbReference type="ChEBI" id="CHEBI:18277"/>
        <dbReference type="ChEBI" id="CHEBI:58613"/>
        <dbReference type="EC" id="5.3.1.24"/>
    </reaction>
</comment>
<evidence type="ECO:0000259" key="18">
    <source>
        <dbReference type="Pfam" id="PF00697"/>
    </source>
</evidence>
<comment type="similarity">
    <text evidence="5">In the N-terminal section; belongs to the TrpC family.</text>
</comment>
<name>A0ABU4QFY5_9GAMM</name>
<dbReference type="CDD" id="cd00405">
    <property type="entry name" value="PRAI"/>
    <property type="match status" value="1"/>
</dbReference>
<evidence type="ECO:0000256" key="2">
    <source>
        <dbReference type="ARBA" id="ARBA00001633"/>
    </source>
</evidence>
<keyword evidence="7 15" id="KW-0028">Amino-acid biosynthesis</keyword>
<evidence type="ECO:0000256" key="8">
    <source>
        <dbReference type="ARBA" id="ARBA00022793"/>
    </source>
</evidence>
<comment type="catalytic activity">
    <reaction evidence="2 15">
        <text>1-(2-carboxyphenylamino)-1-deoxy-D-ribulose 5-phosphate + H(+) = (1S,2R)-1-C-(indol-3-yl)glycerol 3-phosphate + CO2 + H2O</text>
        <dbReference type="Rhea" id="RHEA:23476"/>
        <dbReference type="ChEBI" id="CHEBI:15377"/>
        <dbReference type="ChEBI" id="CHEBI:15378"/>
        <dbReference type="ChEBI" id="CHEBI:16526"/>
        <dbReference type="ChEBI" id="CHEBI:58613"/>
        <dbReference type="ChEBI" id="CHEBI:58866"/>
        <dbReference type="EC" id="4.1.1.48"/>
    </reaction>
</comment>
<dbReference type="InterPro" id="IPR013785">
    <property type="entry name" value="Aldolase_TIM"/>
</dbReference>
<keyword evidence="20" id="KW-1185">Reference proteome</keyword>
<comment type="similarity">
    <text evidence="16">Belongs to the TrpF family.</text>
</comment>
<keyword evidence="9 15" id="KW-0822">Tryptophan biosynthesis</keyword>
<keyword evidence="8 15" id="KW-0210">Decarboxylase</keyword>
<dbReference type="InterPro" id="IPR001240">
    <property type="entry name" value="PRAI_dom"/>
</dbReference>
<dbReference type="InterPro" id="IPR011060">
    <property type="entry name" value="RibuloseP-bd_barrel"/>
</dbReference>
<gene>
    <name evidence="19" type="primary">trpCF</name>
    <name evidence="15" type="synonym">trpC</name>
    <name evidence="16" type="synonym">trpF</name>
    <name evidence="19" type="ORF">SIL79_18870</name>
</gene>
<evidence type="ECO:0000256" key="11">
    <source>
        <dbReference type="ARBA" id="ARBA00023235"/>
    </source>
</evidence>
<comment type="similarity">
    <text evidence="15">Belongs to the TrpC family.</text>
</comment>
<dbReference type="HAMAP" id="MF_00134_B">
    <property type="entry name" value="IGPS_B"/>
    <property type="match status" value="1"/>
</dbReference>
<evidence type="ECO:0000256" key="15">
    <source>
        <dbReference type="HAMAP-Rule" id="MF_00134"/>
    </source>
</evidence>
<keyword evidence="10 15" id="KW-0057">Aromatic amino acid biosynthesis</keyword>
<dbReference type="Proteomes" id="UP001272773">
    <property type="component" value="Unassembled WGS sequence"/>
</dbReference>
<dbReference type="GO" id="GO:0004640">
    <property type="term" value="F:phosphoribosylanthranilate isomerase activity"/>
    <property type="evidence" value="ECO:0007669"/>
    <property type="project" value="UniProtKB-EC"/>
</dbReference>
<dbReference type="PANTHER" id="PTHR22854:SF2">
    <property type="entry name" value="INDOLE-3-GLYCEROL-PHOSPHATE SYNTHASE"/>
    <property type="match status" value="1"/>
</dbReference>
<evidence type="ECO:0000313" key="19">
    <source>
        <dbReference type="EMBL" id="MDX6018344.1"/>
    </source>
</evidence>
<evidence type="ECO:0000256" key="13">
    <source>
        <dbReference type="ARBA" id="ARBA00023268"/>
    </source>
</evidence>
<evidence type="ECO:0000256" key="5">
    <source>
        <dbReference type="ARBA" id="ARBA00007902"/>
    </source>
</evidence>